<dbReference type="GO" id="GO:0008047">
    <property type="term" value="F:enzyme activator activity"/>
    <property type="evidence" value="ECO:0007669"/>
    <property type="project" value="InterPro"/>
</dbReference>
<organism evidence="4 5">
    <name type="scientific">Coptis chinensis</name>
    <dbReference type="NCBI Taxonomy" id="261450"/>
    <lineage>
        <taxon>Eukaryota</taxon>
        <taxon>Viridiplantae</taxon>
        <taxon>Streptophyta</taxon>
        <taxon>Embryophyta</taxon>
        <taxon>Tracheophyta</taxon>
        <taxon>Spermatophyta</taxon>
        <taxon>Magnoliopsida</taxon>
        <taxon>Ranunculales</taxon>
        <taxon>Ranunculaceae</taxon>
        <taxon>Coptidoideae</taxon>
        <taxon>Coptis</taxon>
    </lineage>
</organism>
<keyword evidence="2" id="KW-0963">Cytoplasm</keyword>
<evidence type="ECO:0000256" key="3">
    <source>
        <dbReference type="SAM" id="MobiDB-lite"/>
    </source>
</evidence>
<sequence length="92" mass="9954">MQPPLSTYMIPSTSSSTPTAPPLQSPVSLQLPYGAPILQAFPPPTPPPSLSPTTPINGLGVTRDKGRDTLRRLVQNNQFVDMFYEEFLKGTG</sequence>
<evidence type="ECO:0000256" key="2">
    <source>
        <dbReference type="ARBA" id="ARBA00022490"/>
    </source>
</evidence>
<feature type="region of interest" description="Disordered" evidence="3">
    <location>
        <begin position="42"/>
        <end position="63"/>
    </location>
</feature>
<dbReference type="OrthoDB" id="440673at2759"/>
<dbReference type="AlphaFoldDB" id="A0A835LUV9"/>
<comment type="caution">
    <text evidence="4">The sequence shown here is derived from an EMBL/GenBank/DDBJ whole genome shotgun (WGS) entry which is preliminary data.</text>
</comment>
<evidence type="ECO:0000313" key="4">
    <source>
        <dbReference type="EMBL" id="KAF9605842.1"/>
    </source>
</evidence>
<dbReference type="GO" id="GO:0000290">
    <property type="term" value="P:deadenylation-dependent decapping of nuclear-transcribed mRNA"/>
    <property type="evidence" value="ECO:0007669"/>
    <property type="project" value="InterPro"/>
</dbReference>
<dbReference type="GO" id="GO:0003729">
    <property type="term" value="F:mRNA binding"/>
    <property type="evidence" value="ECO:0007669"/>
    <property type="project" value="TreeGrafter"/>
</dbReference>
<dbReference type="PANTHER" id="PTHR16290:SF0">
    <property type="entry name" value="DECAPPING PROTEIN 1, ISOFORM A"/>
    <property type="match status" value="1"/>
</dbReference>
<gene>
    <name evidence="4" type="ORF">IFM89_018862</name>
</gene>
<proteinExistence type="predicted"/>
<dbReference type="GO" id="GO:0031087">
    <property type="term" value="P:deadenylation-independent decapping of nuclear-transcribed mRNA"/>
    <property type="evidence" value="ECO:0007669"/>
    <property type="project" value="TreeGrafter"/>
</dbReference>
<dbReference type="InterPro" id="IPR010334">
    <property type="entry name" value="Dcp1"/>
</dbReference>
<dbReference type="Proteomes" id="UP000631114">
    <property type="component" value="Unassembled WGS sequence"/>
</dbReference>
<dbReference type="GO" id="GO:0000932">
    <property type="term" value="C:P-body"/>
    <property type="evidence" value="ECO:0007669"/>
    <property type="project" value="TreeGrafter"/>
</dbReference>
<evidence type="ECO:0000313" key="5">
    <source>
        <dbReference type="Proteomes" id="UP000631114"/>
    </source>
</evidence>
<accession>A0A835LUV9</accession>
<evidence type="ECO:0000256" key="1">
    <source>
        <dbReference type="ARBA" id="ARBA00004496"/>
    </source>
</evidence>
<dbReference type="PANTHER" id="PTHR16290">
    <property type="entry name" value="TRANSCRIPTION FACTOR SMIF DECAPPING ENZYME DCP1"/>
    <property type="match status" value="1"/>
</dbReference>
<name>A0A835LUV9_9MAGN</name>
<feature type="region of interest" description="Disordered" evidence="3">
    <location>
        <begin position="1"/>
        <end position="25"/>
    </location>
</feature>
<reference evidence="4 5" key="1">
    <citation type="submission" date="2020-10" db="EMBL/GenBank/DDBJ databases">
        <title>The Coptis chinensis genome and diversification of protoberbering-type alkaloids.</title>
        <authorList>
            <person name="Wang B."/>
            <person name="Shu S."/>
            <person name="Song C."/>
            <person name="Liu Y."/>
        </authorList>
    </citation>
    <scope>NUCLEOTIDE SEQUENCE [LARGE SCALE GENOMIC DNA]</scope>
    <source>
        <strain evidence="4">HL-2020</strain>
        <tissue evidence="4">Leaf</tissue>
    </source>
</reference>
<comment type="subcellular location">
    <subcellularLocation>
        <location evidence="1">Cytoplasm</location>
    </subcellularLocation>
</comment>
<keyword evidence="5" id="KW-1185">Reference proteome</keyword>
<protein>
    <submittedName>
        <fullName evidence="4">Uncharacterized protein</fullName>
    </submittedName>
</protein>
<dbReference type="EMBL" id="JADFTS010000005">
    <property type="protein sequence ID" value="KAF9605842.1"/>
    <property type="molecule type" value="Genomic_DNA"/>
</dbReference>